<organism evidence="2 3">
    <name type="scientific">Rhabdobacter roseus</name>
    <dbReference type="NCBI Taxonomy" id="1655419"/>
    <lineage>
        <taxon>Bacteria</taxon>
        <taxon>Pseudomonadati</taxon>
        <taxon>Bacteroidota</taxon>
        <taxon>Cytophagia</taxon>
        <taxon>Cytophagales</taxon>
        <taxon>Cytophagaceae</taxon>
        <taxon>Rhabdobacter</taxon>
    </lineage>
</organism>
<dbReference type="EMBL" id="JACHGF010000009">
    <property type="protein sequence ID" value="MBB5286411.1"/>
    <property type="molecule type" value="Genomic_DNA"/>
</dbReference>
<dbReference type="Proteomes" id="UP000557307">
    <property type="component" value="Unassembled WGS sequence"/>
</dbReference>
<evidence type="ECO:0000313" key="2">
    <source>
        <dbReference type="EMBL" id="MBB5286411.1"/>
    </source>
</evidence>
<evidence type="ECO:0000259" key="1">
    <source>
        <dbReference type="Pfam" id="PF06634"/>
    </source>
</evidence>
<dbReference type="AlphaFoldDB" id="A0A840TR92"/>
<gene>
    <name evidence="2" type="ORF">HNQ92_004571</name>
</gene>
<dbReference type="InterPro" id="IPR009537">
    <property type="entry name" value="DUF1156"/>
</dbReference>
<dbReference type="Pfam" id="PF06634">
    <property type="entry name" value="DUF1156"/>
    <property type="match status" value="1"/>
</dbReference>
<reference evidence="2 3" key="1">
    <citation type="submission" date="2020-08" db="EMBL/GenBank/DDBJ databases">
        <title>Genomic Encyclopedia of Type Strains, Phase IV (KMG-IV): sequencing the most valuable type-strain genomes for metagenomic binning, comparative biology and taxonomic classification.</title>
        <authorList>
            <person name="Goeker M."/>
        </authorList>
    </citation>
    <scope>NUCLEOTIDE SEQUENCE [LARGE SCALE GENOMIC DNA]</scope>
    <source>
        <strain evidence="2 3">DSM 105074</strain>
    </source>
</reference>
<protein>
    <submittedName>
        <fullName evidence="2">Adenine-specific DNA methylase</fullName>
    </submittedName>
</protein>
<dbReference type="RefSeq" id="WP_184177507.1">
    <property type="nucleotide sequence ID" value="NZ_JACHGF010000009.1"/>
</dbReference>
<keyword evidence="2" id="KW-0808">Transferase</keyword>
<comment type="caution">
    <text evidence="2">The sequence shown here is derived from an EMBL/GenBank/DDBJ whole genome shotgun (WGS) entry which is preliminary data.</text>
</comment>
<dbReference type="GO" id="GO:0032259">
    <property type="term" value="P:methylation"/>
    <property type="evidence" value="ECO:0007669"/>
    <property type="project" value="UniProtKB-KW"/>
</dbReference>
<feature type="domain" description="DUF1156" evidence="1">
    <location>
        <begin position="11"/>
        <end position="38"/>
    </location>
</feature>
<keyword evidence="2" id="KW-0489">Methyltransferase</keyword>
<sequence length="38" mass="4352">MTSLKKLIEVALPIKEISAESVRDKSIRHGHITTLHLW</sequence>
<dbReference type="GO" id="GO:0008168">
    <property type="term" value="F:methyltransferase activity"/>
    <property type="evidence" value="ECO:0007669"/>
    <property type="project" value="UniProtKB-KW"/>
</dbReference>
<name>A0A840TR92_9BACT</name>
<keyword evidence="3" id="KW-1185">Reference proteome</keyword>
<accession>A0A840TR92</accession>
<proteinExistence type="predicted"/>
<evidence type="ECO:0000313" key="3">
    <source>
        <dbReference type="Proteomes" id="UP000557307"/>
    </source>
</evidence>